<evidence type="ECO:0000256" key="15">
    <source>
        <dbReference type="RuleBase" id="RU361221"/>
    </source>
</evidence>
<dbReference type="InterPro" id="IPR046342">
    <property type="entry name" value="CBS_dom_sf"/>
</dbReference>
<evidence type="ECO:0000259" key="16">
    <source>
        <dbReference type="PROSITE" id="PS51371"/>
    </source>
</evidence>
<feature type="transmembrane region" description="Helical" evidence="15">
    <location>
        <begin position="606"/>
        <end position="623"/>
    </location>
</feature>
<dbReference type="CDD" id="cd03685">
    <property type="entry name" value="ClC_6_like"/>
    <property type="match status" value="1"/>
</dbReference>
<evidence type="ECO:0000256" key="2">
    <source>
        <dbReference type="ARBA" id="ARBA00009476"/>
    </source>
</evidence>
<evidence type="ECO:0000256" key="12">
    <source>
        <dbReference type="ARBA" id="ARBA00023214"/>
    </source>
</evidence>
<evidence type="ECO:0000256" key="11">
    <source>
        <dbReference type="ARBA" id="ARBA00023173"/>
    </source>
</evidence>
<reference evidence="17 18" key="1">
    <citation type="journal article" date="2019" name="Genome Biol. Evol.">
        <title>Insights into the evolution of the New World diploid cottons (Gossypium, subgenus Houzingenia) based on genome sequencing.</title>
        <authorList>
            <person name="Grover C.E."/>
            <person name="Arick M.A. 2nd"/>
            <person name="Thrash A."/>
            <person name="Conover J.L."/>
            <person name="Sanders W.S."/>
            <person name="Peterson D.G."/>
            <person name="Frelichowski J.E."/>
            <person name="Scheffler J.A."/>
            <person name="Scheffler B.E."/>
            <person name="Wendel J.F."/>
        </authorList>
    </citation>
    <scope>NUCLEOTIDE SEQUENCE [LARGE SCALE GENOMIC DNA]</scope>
    <source>
        <strain evidence="17">6</strain>
        <tissue evidence="17">Leaf</tissue>
    </source>
</reference>
<keyword evidence="3 15" id="KW-0813">Transport</keyword>
<feature type="transmembrane region" description="Helical" evidence="15">
    <location>
        <begin position="244"/>
        <end position="267"/>
    </location>
</feature>
<feature type="transmembrane region" description="Helical" evidence="15">
    <location>
        <begin position="398"/>
        <end position="418"/>
    </location>
</feature>
<keyword evidence="11" id="KW-0869">Chloride channel</keyword>
<dbReference type="Gene3D" id="1.10.3080.10">
    <property type="entry name" value="Clc chloride channel"/>
    <property type="match status" value="1"/>
</dbReference>
<dbReference type="SUPFAM" id="SSF54631">
    <property type="entry name" value="CBS-domain pair"/>
    <property type="match status" value="1"/>
</dbReference>
<keyword evidence="13" id="KW-0407">Ion channel</keyword>
<proteinExistence type="inferred from homology"/>
<comment type="subcellular location">
    <subcellularLocation>
        <location evidence="1 15">Membrane</location>
        <topology evidence="1 15">Multi-pass membrane protein</topology>
    </subcellularLocation>
</comment>
<dbReference type="SMART" id="SM00116">
    <property type="entry name" value="CBS"/>
    <property type="match status" value="2"/>
</dbReference>
<dbReference type="Pfam" id="PF00571">
    <property type="entry name" value="CBS"/>
    <property type="match status" value="1"/>
</dbReference>
<keyword evidence="4 15" id="KW-0812">Transmembrane</keyword>
<comment type="caution">
    <text evidence="17">The sequence shown here is derived from an EMBL/GenBank/DDBJ whole genome shotgun (WGS) entry which is preliminary data.</text>
</comment>
<keyword evidence="10 15" id="KW-0472">Membrane</keyword>
<organism evidence="17 18">
    <name type="scientific">Gossypium armourianum</name>
    <dbReference type="NCBI Taxonomy" id="34283"/>
    <lineage>
        <taxon>Eukaryota</taxon>
        <taxon>Viridiplantae</taxon>
        <taxon>Streptophyta</taxon>
        <taxon>Embryophyta</taxon>
        <taxon>Tracheophyta</taxon>
        <taxon>Spermatophyta</taxon>
        <taxon>Magnoliopsida</taxon>
        <taxon>eudicotyledons</taxon>
        <taxon>Gunneridae</taxon>
        <taxon>Pentapetalae</taxon>
        <taxon>rosids</taxon>
        <taxon>malvids</taxon>
        <taxon>Malvales</taxon>
        <taxon>Malvaceae</taxon>
        <taxon>Malvoideae</taxon>
        <taxon>Gossypium</taxon>
    </lineage>
</organism>
<dbReference type="PRINTS" id="PR00762">
    <property type="entry name" value="CLCHANNEL"/>
</dbReference>
<keyword evidence="7 15" id="KW-1133">Transmembrane helix</keyword>
<evidence type="ECO:0000256" key="5">
    <source>
        <dbReference type="ARBA" id="ARBA00022737"/>
    </source>
</evidence>
<feature type="transmembrane region" description="Helical" evidence="15">
    <location>
        <begin position="199"/>
        <end position="224"/>
    </location>
</feature>
<dbReference type="PANTHER" id="PTHR11689">
    <property type="entry name" value="CHLORIDE CHANNEL PROTEIN CLC FAMILY MEMBER"/>
    <property type="match status" value="1"/>
</dbReference>
<keyword evidence="8 15" id="KW-0406">Ion transport</keyword>
<evidence type="ECO:0000313" key="17">
    <source>
        <dbReference type="EMBL" id="MBA0831476.1"/>
    </source>
</evidence>
<keyword evidence="5" id="KW-0677">Repeat</keyword>
<dbReference type="PROSITE" id="PS51371">
    <property type="entry name" value="CBS"/>
    <property type="match status" value="1"/>
</dbReference>
<feature type="transmembrane region" description="Helical" evidence="15">
    <location>
        <begin position="160"/>
        <end position="178"/>
    </location>
</feature>
<keyword evidence="6" id="KW-0851">Voltage-gated channel</keyword>
<dbReference type="InterPro" id="IPR000644">
    <property type="entry name" value="CBS_dom"/>
</dbReference>
<dbReference type="GO" id="GO:0005254">
    <property type="term" value="F:chloride channel activity"/>
    <property type="evidence" value="ECO:0007669"/>
    <property type="project" value="UniProtKB-UniRule"/>
</dbReference>
<keyword evidence="18" id="KW-1185">Reference proteome</keyword>
<dbReference type="PANTHER" id="PTHR11689:SF165">
    <property type="entry name" value="CHLORIDE CHANNEL PROTEIN CLC-C"/>
    <property type="match status" value="1"/>
</dbReference>
<dbReference type="SUPFAM" id="SSF81340">
    <property type="entry name" value="Clc chloride channel"/>
    <property type="match status" value="1"/>
</dbReference>
<dbReference type="Pfam" id="PF00654">
    <property type="entry name" value="Voltage_CLC"/>
    <property type="match status" value="1"/>
</dbReference>
<sequence length="827" mass="90124">MDQENKVANEEGDIECYYGKDMEDRIYSQPLLTKRHNTTSQIAIVGANACPVESLDYEIIENELFKQDWRSRRTIQIFQYVLLKWAFALIIGLGTGLVGIFNNIAVENISGFKLLMTTKLMLEHKHFMYIVDKYKIRENLANIVALSKLFGFEIIGIRNAGVRMGLAATTALVLMHVLEELAVSSFNAGKLVGIYYKAFSALAGCNLALAAAAAALCAYIAPAAAGSGIPEVKAYLNGVDAHSILAPSTLFVKIFGSILCVSAGFVVGKEGPMVHTGACIASLIGQGGSRKYHLTWRWLRYFKNDRDRRDLITCGAAAGVASAFRAPVGGVLFALEEAASWWRSALLWRTFFTTAVVAIVLRAFIQLCSTGTCGLFGEGGLIMYDVSAAKVAYSVPDILAVILLGVIGGIFGSLYNYLVDKVLRTYSIINEKGPAVKILLVVTISLLTSICSYGLPWFATCIPCPIDTTESCPNTDLSGNYKSFQCPPNHYNDLASLFLNTNDDAIRNLLSTSTTKEFHISSLFIFFIAIYCLGVITYGIAIPSGLFIPVILAGAGYGRLIGRLFDPITKLDVGLFALLGAASFLGGTMRMTVSLCVILLELTNDLLLLPLVMLVLLISKTVGDMFNHGVYDQIVKLKGLPYMEAHAEPYMKHLVARDVVSGPLITFSGVEKVGNILHALKTTGHNGFPVIDEPPFADAPELCGLVLRSHLLVLLKGKIFSRDRVLSGDEVVHRISKFDFAKAGSGKGVKLEDLDIKDEEMDMYVDLHPITNTSPYTVVETMSLAKAAVLFRQLGLRHMCVVPKSQGRPPIVGILTRHDFLPEHILG</sequence>
<evidence type="ECO:0000256" key="4">
    <source>
        <dbReference type="ARBA" id="ARBA00022692"/>
    </source>
</evidence>
<gene>
    <name evidence="17" type="ORF">Goarm_015942</name>
</gene>
<feature type="transmembrane region" description="Helical" evidence="15">
    <location>
        <begin position="80"/>
        <end position="101"/>
    </location>
</feature>
<dbReference type="InterPro" id="IPR001807">
    <property type="entry name" value="ClC"/>
</dbReference>
<name>A0A7J9JAQ3_9ROSI</name>
<evidence type="ECO:0000256" key="13">
    <source>
        <dbReference type="ARBA" id="ARBA00023303"/>
    </source>
</evidence>
<feature type="transmembrane region" description="Helical" evidence="15">
    <location>
        <begin position="573"/>
        <end position="600"/>
    </location>
</feature>
<feature type="transmembrane region" description="Helical" evidence="15">
    <location>
        <begin position="438"/>
        <end position="459"/>
    </location>
</feature>
<evidence type="ECO:0000256" key="6">
    <source>
        <dbReference type="ARBA" id="ARBA00022882"/>
    </source>
</evidence>
<dbReference type="InterPro" id="IPR051280">
    <property type="entry name" value="Cl-channel/antiporter"/>
</dbReference>
<evidence type="ECO:0000256" key="14">
    <source>
        <dbReference type="PROSITE-ProRule" id="PRU00703"/>
    </source>
</evidence>
<evidence type="ECO:0000256" key="1">
    <source>
        <dbReference type="ARBA" id="ARBA00004141"/>
    </source>
</evidence>
<dbReference type="FunFam" id="1.10.3080.10:FF:000004">
    <property type="entry name" value="Chloride channel ClC3"/>
    <property type="match status" value="1"/>
</dbReference>
<evidence type="ECO:0000256" key="7">
    <source>
        <dbReference type="ARBA" id="ARBA00022989"/>
    </source>
</evidence>
<evidence type="ECO:0000256" key="9">
    <source>
        <dbReference type="ARBA" id="ARBA00023122"/>
    </source>
</evidence>
<evidence type="ECO:0000256" key="8">
    <source>
        <dbReference type="ARBA" id="ARBA00023065"/>
    </source>
</evidence>
<dbReference type="GO" id="GO:0009705">
    <property type="term" value="C:plant-type vacuole membrane"/>
    <property type="evidence" value="ECO:0007669"/>
    <property type="project" value="TreeGrafter"/>
</dbReference>
<feature type="transmembrane region" description="Helical" evidence="15">
    <location>
        <begin position="523"/>
        <end position="552"/>
    </location>
</feature>
<keyword evidence="9 14" id="KW-0129">CBS domain</keyword>
<evidence type="ECO:0000256" key="10">
    <source>
        <dbReference type="ARBA" id="ARBA00023136"/>
    </source>
</evidence>
<feature type="domain" description="CBS" evidence="16">
    <location>
        <begin position="770"/>
        <end position="827"/>
    </location>
</feature>
<accession>A0A7J9JAQ3</accession>
<dbReference type="EMBL" id="JABFAE010000007">
    <property type="protein sequence ID" value="MBA0831476.1"/>
    <property type="molecule type" value="Genomic_DNA"/>
</dbReference>
<comment type="caution">
    <text evidence="15">Lacks conserved residue(s) required for the propagation of feature annotation.</text>
</comment>
<protein>
    <recommendedName>
        <fullName evidence="15">Chloride channel protein</fullName>
    </recommendedName>
</protein>
<evidence type="ECO:0000256" key="3">
    <source>
        <dbReference type="ARBA" id="ARBA00022448"/>
    </source>
</evidence>
<feature type="non-terminal residue" evidence="17">
    <location>
        <position position="827"/>
    </location>
</feature>
<evidence type="ECO:0000313" key="18">
    <source>
        <dbReference type="Proteomes" id="UP000593575"/>
    </source>
</evidence>
<dbReference type="AlphaFoldDB" id="A0A7J9JAQ3"/>
<dbReference type="CDD" id="cd04591">
    <property type="entry name" value="CBS_pair_voltage-gated_CLC_euk_bac"/>
    <property type="match status" value="1"/>
</dbReference>
<dbReference type="InterPro" id="IPR014743">
    <property type="entry name" value="Cl-channel_core"/>
</dbReference>
<dbReference type="Proteomes" id="UP000593575">
    <property type="component" value="Unassembled WGS sequence"/>
</dbReference>
<dbReference type="Gene3D" id="3.10.580.10">
    <property type="entry name" value="CBS-domain"/>
    <property type="match status" value="1"/>
</dbReference>
<comment type="similarity">
    <text evidence="2 15">Belongs to the chloride channel (TC 2.A.49) family.</text>
</comment>
<keyword evidence="12 15" id="KW-0868">Chloride</keyword>
<dbReference type="GO" id="GO:0034707">
    <property type="term" value="C:chloride channel complex"/>
    <property type="evidence" value="ECO:0007669"/>
    <property type="project" value="UniProtKB-KW"/>
</dbReference>